<dbReference type="EMBL" id="JAAAWN010000002">
    <property type="protein sequence ID" value="NDV90055.1"/>
    <property type="molecule type" value="Genomic_DNA"/>
</dbReference>
<keyword evidence="1" id="KW-0732">Signal</keyword>
<organism evidence="2 3">
    <name type="scientific">Alteromonas profundi</name>
    <dbReference type="NCBI Taxonomy" id="2696062"/>
    <lineage>
        <taxon>Bacteria</taxon>
        <taxon>Pseudomonadati</taxon>
        <taxon>Pseudomonadota</taxon>
        <taxon>Gammaproteobacteria</taxon>
        <taxon>Alteromonadales</taxon>
        <taxon>Alteromonadaceae</taxon>
        <taxon>Alteromonas/Salinimonas group</taxon>
        <taxon>Alteromonas</taxon>
    </lineage>
</organism>
<dbReference type="Proteomes" id="UP000470213">
    <property type="component" value="Unassembled WGS sequence"/>
</dbReference>
<sequence>MKYCILFSVVAVLSACGNDNAVATAHASTNEGRSATLVFNGEGYTSPLHEANMQAWQKASFQAKREACSEVILALYTHGKLPLNELNDVQLKLLSETLVQQLNTRAEMAAMAHRKKKDYENETVATAILGIIEDRRWLVRS</sequence>
<dbReference type="RefSeq" id="WP_163083642.1">
    <property type="nucleotide sequence ID" value="NZ_JAAAWN010000002.1"/>
</dbReference>
<evidence type="ECO:0000313" key="2">
    <source>
        <dbReference type="EMBL" id="NDV90055.1"/>
    </source>
</evidence>
<dbReference type="AlphaFoldDB" id="A0A7X5LJW2"/>
<gene>
    <name evidence="2" type="ORF">GTH32_02460</name>
</gene>
<dbReference type="PROSITE" id="PS51257">
    <property type="entry name" value="PROKAR_LIPOPROTEIN"/>
    <property type="match status" value="1"/>
</dbReference>
<evidence type="ECO:0008006" key="4">
    <source>
        <dbReference type="Google" id="ProtNLM"/>
    </source>
</evidence>
<protein>
    <recommendedName>
        <fullName evidence="4">Lipoprotein</fullName>
    </recommendedName>
</protein>
<evidence type="ECO:0000313" key="3">
    <source>
        <dbReference type="Proteomes" id="UP000470213"/>
    </source>
</evidence>
<name>A0A7X5LJW2_9ALTE</name>
<reference evidence="2 3" key="1">
    <citation type="submission" date="2020-01" db="EMBL/GenBank/DDBJ databases">
        <authorList>
            <person name="Chen J."/>
            <person name="Zhu S."/>
            <person name="Yang J."/>
        </authorList>
    </citation>
    <scope>NUCLEOTIDE SEQUENCE [LARGE SCALE GENOMIC DNA]</scope>
    <source>
        <strain evidence="2 3">345S023</strain>
    </source>
</reference>
<feature type="signal peptide" evidence="1">
    <location>
        <begin position="1"/>
        <end position="21"/>
    </location>
</feature>
<keyword evidence="3" id="KW-1185">Reference proteome</keyword>
<feature type="chain" id="PRO_5031178633" description="Lipoprotein" evidence="1">
    <location>
        <begin position="22"/>
        <end position="141"/>
    </location>
</feature>
<comment type="caution">
    <text evidence="2">The sequence shown here is derived from an EMBL/GenBank/DDBJ whole genome shotgun (WGS) entry which is preliminary data.</text>
</comment>
<proteinExistence type="predicted"/>
<evidence type="ECO:0000256" key="1">
    <source>
        <dbReference type="SAM" id="SignalP"/>
    </source>
</evidence>
<accession>A0A7X5LJW2</accession>